<reference evidence="2" key="1">
    <citation type="submission" date="2022-03" db="EMBL/GenBank/DDBJ databases">
        <title>Streptomyces 7R015 and 7R016 isolated from Barleria lupulina in Thailand.</title>
        <authorList>
            <person name="Kanchanasin P."/>
            <person name="Phongsopitanun W."/>
            <person name="Tanasupawat S."/>
        </authorList>
    </citation>
    <scope>NUCLEOTIDE SEQUENCE</scope>
    <source>
        <strain evidence="2">7R015</strain>
    </source>
</reference>
<gene>
    <name evidence="2" type="ORF">MQP27_08805</name>
</gene>
<dbReference type="PANTHER" id="PTHR43617:SF2">
    <property type="entry name" value="UPF0039 PROTEIN SLL0451"/>
    <property type="match status" value="1"/>
</dbReference>
<dbReference type="InterPro" id="IPR050276">
    <property type="entry name" value="MshD_Acetyltransferase"/>
</dbReference>
<accession>A0ABS9Y3E3</accession>
<proteinExistence type="predicted"/>
<dbReference type="PROSITE" id="PS51186">
    <property type="entry name" value="GNAT"/>
    <property type="match status" value="1"/>
</dbReference>
<organism evidence="2 3">
    <name type="scientific">Streptomyces cylindrosporus</name>
    <dbReference type="NCBI Taxonomy" id="2927583"/>
    <lineage>
        <taxon>Bacteria</taxon>
        <taxon>Bacillati</taxon>
        <taxon>Actinomycetota</taxon>
        <taxon>Actinomycetes</taxon>
        <taxon>Kitasatosporales</taxon>
        <taxon>Streptomycetaceae</taxon>
        <taxon>Streptomyces</taxon>
    </lineage>
</organism>
<dbReference type="PANTHER" id="PTHR43617">
    <property type="entry name" value="L-AMINO ACID N-ACETYLTRANSFERASE"/>
    <property type="match status" value="1"/>
</dbReference>
<protein>
    <submittedName>
        <fullName evidence="2">GNAT family N-acetyltransferase</fullName>
    </submittedName>
</protein>
<dbReference type="Proteomes" id="UP001165269">
    <property type="component" value="Unassembled WGS sequence"/>
</dbReference>
<comment type="caution">
    <text evidence="2">The sequence shown here is derived from an EMBL/GenBank/DDBJ whole genome shotgun (WGS) entry which is preliminary data.</text>
</comment>
<feature type="domain" description="N-acetyltransferase" evidence="1">
    <location>
        <begin position="1"/>
        <end position="165"/>
    </location>
</feature>
<dbReference type="InterPro" id="IPR000182">
    <property type="entry name" value="GNAT_dom"/>
</dbReference>
<dbReference type="SUPFAM" id="SSF55729">
    <property type="entry name" value="Acyl-CoA N-acyltransferases (Nat)"/>
    <property type="match status" value="1"/>
</dbReference>
<dbReference type="RefSeq" id="WP_242763643.1">
    <property type="nucleotide sequence ID" value="NZ_JALDAY010000002.1"/>
</dbReference>
<name>A0ABS9Y3E3_9ACTN</name>
<dbReference type="Gene3D" id="3.40.630.30">
    <property type="match status" value="1"/>
</dbReference>
<keyword evidence="3" id="KW-1185">Reference proteome</keyword>
<dbReference type="InterPro" id="IPR016181">
    <property type="entry name" value="Acyl_CoA_acyltransferase"/>
</dbReference>
<dbReference type="Pfam" id="PF00583">
    <property type="entry name" value="Acetyltransf_1"/>
    <property type="match status" value="1"/>
</dbReference>
<sequence>MTLEDCDRVAEIRVGGWRSAYRGLIPQPYLDSMSVREDAERRRTRLLEGSAGVVNVVAERDGEVIGWACHGPYRDGEVPAGGVELYAIYVDPQRYGAGVGRQLIEESVRRCTAAGHTRMYLWVLEGNARARRFYERSGFRPDGAAEPFEVDGVQVPEVRYVKELSG</sequence>
<dbReference type="CDD" id="cd04301">
    <property type="entry name" value="NAT_SF"/>
    <property type="match status" value="1"/>
</dbReference>
<evidence type="ECO:0000313" key="2">
    <source>
        <dbReference type="EMBL" id="MCI3271211.1"/>
    </source>
</evidence>
<evidence type="ECO:0000313" key="3">
    <source>
        <dbReference type="Proteomes" id="UP001165269"/>
    </source>
</evidence>
<dbReference type="EMBL" id="JALDAY010000002">
    <property type="protein sequence ID" value="MCI3271211.1"/>
    <property type="molecule type" value="Genomic_DNA"/>
</dbReference>
<evidence type="ECO:0000259" key="1">
    <source>
        <dbReference type="PROSITE" id="PS51186"/>
    </source>
</evidence>